<dbReference type="InterPro" id="IPR027417">
    <property type="entry name" value="P-loop_NTPase"/>
</dbReference>
<dbReference type="RefSeq" id="WP_188846310.1">
    <property type="nucleotide sequence ID" value="NZ_BMPJ01000005.1"/>
</dbReference>
<proteinExistence type="inferred from homology"/>
<dbReference type="CDD" id="cd18792">
    <property type="entry name" value="SF2_C_RecG_TRCF"/>
    <property type="match status" value="1"/>
</dbReference>
<sequence>MESVTQEELKARLLKPLLRELKDGAQDRVVVGGLEALVENLARPFPEIRRLFQGYGEKPPEERRRALEAAIRLLQGEEAPDPPPPQARLAPEDSAHRLAPPQSRKKLSELGLRTVRDILHHYPRRYEDRRTLPGVRFLEDGKKATLQVKVLAKELTKTPRKGMQLVQVKAQDAWGWRLTLVWFNQPWVLSQIEVGSTLIVTGRVERRGGVRLFVEHFEDEGTESLSTGRIVPIYPAKEGISQAFLRRTVKRALEEALPLPDPIAPYREALGLWEYSEALRAIHFPEDEEALKRALLRLKFDEYLLLELKALLDAGGMVLGRAFRVEPSWVEEFQKSLPFPLTRAQRRVMEEIAKDMESPRQMARLLQGDVGSGKTVVAAFALFLAARNGAQGALMAPTEILARQHHQNLTRYLFPLGISVELLLGSMTAKEKEAATARLRSGEAQVAVGTHALIQEGVGFKDLGLAVVDEEHRFGVLQRRALLKLAKAPPDVLVMSATPIPRSLALTLYGDLEVSVLDEMPPGRTPVKTKVLPHRLRLQAYAFAREEVKKGHQVYVVAPAIEENEELDIRAATTLYEELKGLLPGVRLALLHGKMPAREKEEVMEAFRRGDYDLLVSTTVIEVGVDIPRATLIIVENAERFGLAQLHQLRGRVGRGGLEGYAIFIAGEASQKTLKRLKILEASTDGFYIAEMDLKLRGPGELRGTRQSGYPELRLGDLAEDTDIIEKARALAKRILEADPDLSRPEHQALRRELQAQAERVGFREVI</sequence>
<comment type="function">
    <text evidence="15">Plays a critical role in recombination and DNA repair. Helps process Holliday junction intermediates to mature products by catalyzing branch migration. Has replication fork regression activity, unwinds stalled or blocked replication forks to make a HJ that can be resolved. Has a DNA unwinding activity characteristic of a DNA helicase with 3'-5' polarity.</text>
</comment>
<accession>A0ABV6Q1Y9</accession>
<evidence type="ECO:0000256" key="10">
    <source>
        <dbReference type="ARBA" id="ARBA00023204"/>
    </source>
</evidence>
<feature type="domain" description="Helicase C-terminal" evidence="18">
    <location>
        <begin position="536"/>
        <end position="695"/>
    </location>
</feature>
<comment type="catalytic activity">
    <reaction evidence="14 15">
        <text>ATP + H2O = ADP + phosphate + H(+)</text>
        <dbReference type="Rhea" id="RHEA:13065"/>
        <dbReference type="ChEBI" id="CHEBI:15377"/>
        <dbReference type="ChEBI" id="CHEBI:15378"/>
        <dbReference type="ChEBI" id="CHEBI:30616"/>
        <dbReference type="ChEBI" id="CHEBI:43474"/>
        <dbReference type="ChEBI" id="CHEBI:456216"/>
        <dbReference type="EC" id="5.6.2.4"/>
    </reaction>
</comment>
<evidence type="ECO:0000313" key="19">
    <source>
        <dbReference type="EMBL" id="MFC0596114.1"/>
    </source>
</evidence>
<dbReference type="Proteomes" id="UP001589830">
    <property type="component" value="Unassembled WGS sequence"/>
</dbReference>
<reference evidence="19 20" key="1">
    <citation type="submission" date="2024-09" db="EMBL/GenBank/DDBJ databases">
        <authorList>
            <person name="Sun Q."/>
            <person name="Mori K."/>
        </authorList>
    </citation>
    <scope>NUCLEOTIDE SEQUENCE [LARGE SCALE GENOMIC DNA]</scope>
    <source>
        <strain evidence="19 20">NCAIM B.02340</strain>
    </source>
</reference>
<dbReference type="InterPro" id="IPR047112">
    <property type="entry name" value="RecG/Mfd"/>
</dbReference>
<dbReference type="SUPFAM" id="SSF50249">
    <property type="entry name" value="Nucleic acid-binding proteins"/>
    <property type="match status" value="1"/>
</dbReference>
<dbReference type="InterPro" id="IPR014001">
    <property type="entry name" value="Helicase_ATP-bd"/>
</dbReference>
<keyword evidence="20" id="KW-1185">Reference proteome</keyword>
<dbReference type="EC" id="5.6.2.4" evidence="13 15"/>
<dbReference type="PANTHER" id="PTHR47964">
    <property type="entry name" value="ATP-DEPENDENT DNA HELICASE HOMOLOG RECG, CHLOROPLASTIC"/>
    <property type="match status" value="1"/>
</dbReference>
<keyword evidence="11" id="KW-0413">Isomerase</keyword>
<keyword evidence="6 15" id="KW-0347">Helicase</keyword>
<evidence type="ECO:0000256" key="5">
    <source>
        <dbReference type="ARBA" id="ARBA00022801"/>
    </source>
</evidence>
<keyword evidence="4 15" id="KW-0227">DNA damage</keyword>
<protein>
    <recommendedName>
        <fullName evidence="2 15">ATP-dependent DNA helicase RecG</fullName>
        <ecNumber evidence="13 15">5.6.2.4</ecNumber>
    </recommendedName>
</protein>
<evidence type="ECO:0000256" key="1">
    <source>
        <dbReference type="ARBA" id="ARBA00007504"/>
    </source>
</evidence>
<evidence type="ECO:0000256" key="4">
    <source>
        <dbReference type="ARBA" id="ARBA00022763"/>
    </source>
</evidence>
<dbReference type="Gene3D" id="2.40.50.140">
    <property type="entry name" value="Nucleic acid-binding proteins"/>
    <property type="match status" value="1"/>
</dbReference>
<dbReference type="CDD" id="cd17992">
    <property type="entry name" value="DEXHc_RecG"/>
    <property type="match status" value="1"/>
</dbReference>
<gene>
    <name evidence="19" type="primary">recG</name>
    <name evidence="19" type="ORF">ACFFFP_08055</name>
</gene>
<feature type="domain" description="Helicase ATP-binding" evidence="17">
    <location>
        <begin position="355"/>
        <end position="517"/>
    </location>
</feature>
<dbReference type="InterPro" id="IPR011545">
    <property type="entry name" value="DEAD/DEAH_box_helicase_dom"/>
</dbReference>
<dbReference type="PANTHER" id="PTHR47964:SF1">
    <property type="entry name" value="ATP-DEPENDENT DNA HELICASE HOMOLOG RECG, CHLOROPLASTIC"/>
    <property type="match status" value="1"/>
</dbReference>
<dbReference type="SMART" id="SM00487">
    <property type="entry name" value="DEXDc"/>
    <property type="match status" value="1"/>
</dbReference>
<dbReference type="InterPro" id="IPR012340">
    <property type="entry name" value="NA-bd_OB-fold"/>
</dbReference>
<keyword evidence="7 15" id="KW-0067">ATP-binding</keyword>
<evidence type="ECO:0000256" key="16">
    <source>
        <dbReference type="SAM" id="MobiDB-lite"/>
    </source>
</evidence>
<dbReference type="GO" id="GO:0016787">
    <property type="term" value="F:hydrolase activity"/>
    <property type="evidence" value="ECO:0007669"/>
    <property type="project" value="UniProtKB-KW"/>
</dbReference>
<keyword evidence="10 15" id="KW-0234">DNA repair</keyword>
<dbReference type="NCBIfam" id="NF008168">
    <property type="entry name" value="PRK10917.2-2"/>
    <property type="match status" value="1"/>
</dbReference>
<evidence type="ECO:0000256" key="12">
    <source>
        <dbReference type="ARBA" id="ARBA00034617"/>
    </source>
</evidence>
<dbReference type="Pfam" id="PF17191">
    <property type="entry name" value="RecG_wedge"/>
    <property type="match status" value="1"/>
</dbReference>
<dbReference type="InterPro" id="IPR004609">
    <property type="entry name" value="ATP-dep_DNA_helicase_RecG"/>
</dbReference>
<dbReference type="GO" id="GO:0003678">
    <property type="term" value="F:DNA helicase activity"/>
    <property type="evidence" value="ECO:0007669"/>
    <property type="project" value="UniProtKB-EC"/>
</dbReference>
<dbReference type="Gene3D" id="3.40.50.300">
    <property type="entry name" value="P-loop containing nucleotide triphosphate hydrolases"/>
    <property type="match status" value="2"/>
</dbReference>
<dbReference type="Pfam" id="PF19833">
    <property type="entry name" value="RecG_dom3_C"/>
    <property type="match status" value="1"/>
</dbReference>
<evidence type="ECO:0000313" key="20">
    <source>
        <dbReference type="Proteomes" id="UP001589830"/>
    </source>
</evidence>
<dbReference type="EMBL" id="JBHLTW010000034">
    <property type="protein sequence ID" value="MFC0596114.1"/>
    <property type="molecule type" value="Genomic_DNA"/>
</dbReference>
<dbReference type="Pfam" id="PF00271">
    <property type="entry name" value="Helicase_C"/>
    <property type="match status" value="1"/>
</dbReference>
<evidence type="ECO:0000259" key="18">
    <source>
        <dbReference type="PROSITE" id="PS51194"/>
    </source>
</evidence>
<evidence type="ECO:0000256" key="11">
    <source>
        <dbReference type="ARBA" id="ARBA00023235"/>
    </source>
</evidence>
<organism evidence="19 20">
    <name type="scientific">Thermus composti</name>
    <dbReference type="NCBI Taxonomy" id="532059"/>
    <lineage>
        <taxon>Bacteria</taxon>
        <taxon>Thermotogati</taxon>
        <taxon>Deinococcota</taxon>
        <taxon>Deinococci</taxon>
        <taxon>Thermales</taxon>
        <taxon>Thermaceae</taxon>
        <taxon>Thermus</taxon>
    </lineage>
</organism>
<evidence type="ECO:0000256" key="15">
    <source>
        <dbReference type="RuleBase" id="RU363016"/>
    </source>
</evidence>
<dbReference type="InterPro" id="IPR033454">
    <property type="entry name" value="RecG_wedge"/>
</dbReference>
<dbReference type="InterPro" id="IPR001650">
    <property type="entry name" value="Helicase_C-like"/>
</dbReference>
<evidence type="ECO:0000256" key="7">
    <source>
        <dbReference type="ARBA" id="ARBA00022840"/>
    </source>
</evidence>
<feature type="region of interest" description="Disordered" evidence="16">
    <location>
        <begin position="76"/>
        <end position="103"/>
    </location>
</feature>
<keyword evidence="5 15" id="KW-0378">Hydrolase</keyword>
<keyword evidence="9 15" id="KW-0233">DNA recombination</keyword>
<dbReference type="CDD" id="cd04488">
    <property type="entry name" value="RecG_wedge_OBF"/>
    <property type="match status" value="1"/>
</dbReference>
<dbReference type="InterPro" id="IPR045562">
    <property type="entry name" value="RecG_dom3_C"/>
</dbReference>
<evidence type="ECO:0000256" key="14">
    <source>
        <dbReference type="ARBA" id="ARBA00048988"/>
    </source>
</evidence>
<keyword evidence="8" id="KW-0238">DNA-binding</keyword>
<comment type="catalytic activity">
    <reaction evidence="12 15">
        <text>Couples ATP hydrolysis with the unwinding of duplex DNA by translocating in the 3'-5' direction.</text>
        <dbReference type="EC" id="5.6.2.4"/>
    </reaction>
</comment>
<dbReference type="NCBIfam" id="NF008165">
    <property type="entry name" value="PRK10917.1-3"/>
    <property type="match status" value="1"/>
</dbReference>
<dbReference type="NCBIfam" id="TIGR00643">
    <property type="entry name" value="recG"/>
    <property type="match status" value="1"/>
</dbReference>
<evidence type="ECO:0000259" key="17">
    <source>
        <dbReference type="PROSITE" id="PS51192"/>
    </source>
</evidence>
<dbReference type="PROSITE" id="PS51194">
    <property type="entry name" value="HELICASE_CTER"/>
    <property type="match status" value="1"/>
</dbReference>
<evidence type="ECO:0000256" key="6">
    <source>
        <dbReference type="ARBA" id="ARBA00022806"/>
    </source>
</evidence>
<dbReference type="PROSITE" id="PS51192">
    <property type="entry name" value="HELICASE_ATP_BIND_1"/>
    <property type="match status" value="1"/>
</dbReference>
<dbReference type="SUPFAM" id="SSF52540">
    <property type="entry name" value="P-loop containing nucleoside triphosphate hydrolases"/>
    <property type="match status" value="2"/>
</dbReference>
<dbReference type="Pfam" id="PF00270">
    <property type="entry name" value="DEAD"/>
    <property type="match status" value="1"/>
</dbReference>
<keyword evidence="3 15" id="KW-0547">Nucleotide-binding</keyword>
<evidence type="ECO:0000256" key="9">
    <source>
        <dbReference type="ARBA" id="ARBA00023172"/>
    </source>
</evidence>
<evidence type="ECO:0000256" key="13">
    <source>
        <dbReference type="ARBA" id="ARBA00034808"/>
    </source>
</evidence>
<evidence type="ECO:0000256" key="8">
    <source>
        <dbReference type="ARBA" id="ARBA00023125"/>
    </source>
</evidence>
<dbReference type="SMART" id="SM00490">
    <property type="entry name" value="HELICc"/>
    <property type="match status" value="1"/>
</dbReference>
<comment type="similarity">
    <text evidence="1 15">Belongs to the helicase family. RecG subfamily.</text>
</comment>
<evidence type="ECO:0000256" key="2">
    <source>
        <dbReference type="ARBA" id="ARBA00017846"/>
    </source>
</evidence>
<name>A0ABV6Q1Y9_9DEIN</name>
<evidence type="ECO:0000256" key="3">
    <source>
        <dbReference type="ARBA" id="ARBA00022741"/>
    </source>
</evidence>
<comment type="caution">
    <text evidence="19">The sequence shown here is derived from an EMBL/GenBank/DDBJ whole genome shotgun (WGS) entry which is preliminary data.</text>
</comment>